<evidence type="ECO:0008006" key="3">
    <source>
        <dbReference type="Google" id="ProtNLM"/>
    </source>
</evidence>
<reference evidence="1 2" key="1">
    <citation type="submission" date="2018-07" db="EMBL/GenBank/DDBJ databases">
        <title>Dyadobacter roseus sp. nov., isolated from rose rhizosphere soil.</title>
        <authorList>
            <person name="Chen L."/>
        </authorList>
    </citation>
    <scope>NUCLEOTIDE SEQUENCE [LARGE SCALE GENOMIC DNA]</scope>
    <source>
        <strain evidence="1 2">RS19</strain>
    </source>
</reference>
<dbReference type="InterPro" id="IPR014985">
    <property type="entry name" value="WbqC"/>
</dbReference>
<keyword evidence="2" id="KW-1185">Reference proteome</keyword>
<organism evidence="1 2">
    <name type="scientific">Dyadobacter luteus</name>
    <dbReference type="NCBI Taxonomy" id="2259619"/>
    <lineage>
        <taxon>Bacteria</taxon>
        <taxon>Pseudomonadati</taxon>
        <taxon>Bacteroidota</taxon>
        <taxon>Cytophagia</taxon>
        <taxon>Cytophagales</taxon>
        <taxon>Spirosomataceae</taxon>
        <taxon>Dyadobacter</taxon>
    </lineage>
</organism>
<comment type="caution">
    <text evidence="1">The sequence shown here is derived from an EMBL/GenBank/DDBJ whole genome shotgun (WGS) entry which is preliminary data.</text>
</comment>
<dbReference type="Proteomes" id="UP000256373">
    <property type="component" value="Unassembled WGS sequence"/>
</dbReference>
<proteinExistence type="predicted"/>
<name>A0A3D8YBY8_9BACT</name>
<protein>
    <recommendedName>
        <fullName evidence="3">WbqC family protein</fullName>
    </recommendedName>
</protein>
<gene>
    <name evidence="1" type="ORF">DSL64_11855</name>
</gene>
<dbReference type="EMBL" id="QNUL01000007">
    <property type="protein sequence ID" value="REA61649.1"/>
    <property type="molecule type" value="Genomic_DNA"/>
</dbReference>
<evidence type="ECO:0000313" key="1">
    <source>
        <dbReference type="EMBL" id="REA61649.1"/>
    </source>
</evidence>
<dbReference type="AlphaFoldDB" id="A0A3D8YBY8"/>
<evidence type="ECO:0000313" key="2">
    <source>
        <dbReference type="Proteomes" id="UP000256373"/>
    </source>
</evidence>
<dbReference type="Pfam" id="PF08889">
    <property type="entry name" value="WbqC"/>
    <property type="match status" value="2"/>
</dbReference>
<dbReference type="OrthoDB" id="1523452at2"/>
<sequence length="220" mass="25573">MIVPQSPVNELPSREARIELQYLPSLEYFACILHYDHIWIDVEERYVKQTFRNRCQVLTANKVDTLTVPVSIDNHGLTKDVKIDYSQDWVRRHLGCLQAAYGKSPFYEYYAPEFLGIFQKKYNFLIDLNYELLTICLRLVGIKNRVTYNLSGTKNGENGVLNEISQINNKKAGYIFKYYAPEPYYQTFGNDFVSNLSIVDLIFNMGPEAKSVLLRSLKSR</sequence>
<accession>A0A3D8YBY8</accession>